<organism evidence="2 3">
    <name type="scientific">Bacillus weihaiensis</name>
    <dbReference type="NCBI Taxonomy" id="1547283"/>
    <lineage>
        <taxon>Bacteria</taxon>
        <taxon>Bacillati</taxon>
        <taxon>Bacillota</taxon>
        <taxon>Bacilli</taxon>
        <taxon>Bacillales</taxon>
        <taxon>Bacillaceae</taxon>
        <taxon>Bacillus</taxon>
    </lineage>
</organism>
<dbReference type="EMBL" id="CP016020">
    <property type="protein sequence ID" value="APH03545.1"/>
    <property type="molecule type" value="Genomic_DNA"/>
</dbReference>
<accession>A0A1L3MMH1</accession>
<dbReference type="Proteomes" id="UP000181936">
    <property type="component" value="Chromosome"/>
</dbReference>
<name>A0A1L3MMH1_9BACI</name>
<dbReference type="AlphaFoldDB" id="A0A1L3MMH1"/>
<dbReference type="OrthoDB" id="2452361at2"/>
<sequence length="198" mass="22445">MNNRSLIIFSGIVIGVILILSTYMSTGPYKMTESHTVQRDISRQLPFPSKAVFNQAKVESLTITTEDSPTNDSDKTKGMNTNLETIKAEYRLKFKELQAQTNKDIQALLTQAETDYRAAVTQNEKASLVSFYQRYAKAGQKIEEKTENEFHSIYDQLLTDLAKIGASEEEALEFLEEYETAKDKRKSEILQKAITIVS</sequence>
<keyword evidence="3" id="KW-1185">Reference proteome</keyword>
<proteinExistence type="predicted"/>
<evidence type="ECO:0000313" key="2">
    <source>
        <dbReference type="EMBL" id="APH03545.1"/>
    </source>
</evidence>
<protein>
    <submittedName>
        <fullName evidence="2">Uncharacterized protein</fullName>
    </submittedName>
</protein>
<evidence type="ECO:0000256" key="1">
    <source>
        <dbReference type="SAM" id="Phobius"/>
    </source>
</evidence>
<dbReference type="KEGG" id="bwh:A9C19_01575"/>
<gene>
    <name evidence="2" type="ORF">A9C19_01575</name>
</gene>
<keyword evidence="1" id="KW-0472">Membrane</keyword>
<keyword evidence="1" id="KW-1133">Transmembrane helix</keyword>
<evidence type="ECO:0000313" key="3">
    <source>
        <dbReference type="Proteomes" id="UP000181936"/>
    </source>
</evidence>
<feature type="transmembrane region" description="Helical" evidence="1">
    <location>
        <begin position="6"/>
        <end position="24"/>
    </location>
</feature>
<reference evidence="2 3" key="1">
    <citation type="journal article" date="2016" name="Sci. Rep.">
        <title>Complete genome sequence and transcriptomic analysis of a novel marine strain Bacillus weihaiensis reveals the mechanism of brown algae degradation.</title>
        <authorList>
            <person name="Zhu Y."/>
            <person name="Chen P."/>
            <person name="Bao Y."/>
            <person name="Men Y."/>
            <person name="Zeng Y."/>
            <person name="Yang J."/>
            <person name="Sun J."/>
            <person name="Sun Y."/>
        </authorList>
    </citation>
    <scope>NUCLEOTIDE SEQUENCE [LARGE SCALE GENOMIC DNA]</scope>
    <source>
        <strain evidence="2 3">Alg07</strain>
    </source>
</reference>
<keyword evidence="1" id="KW-0812">Transmembrane</keyword>
<dbReference type="RefSeq" id="WP_072578335.1">
    <property type="nucleotide sequence ID" value="NZ_CP016020.1"/>
</dbReference>